<protein>
    <submittedName>
        <fullName evidence="1">EamA family transporter</fullName>
    </submittedName>
</protein>
<proteinExistence type="predicted"/>
<dbReference type="EMBL" id="JZWT02000017">
    <property type="protein sequence ID" value="MFB6490942.1"/>
    <property type="molecule type" value="Genomic_DNA"/>
</dbReference>
<dbReference type="Proteomes" id="UP000033636">
    <property type="component" value="Unassembled WGS sequence"/>
</dbReference>
<accession>A0ACC6V1Y4</accession>
<comment type="caution">
    <text evidence="1">The sequence shown here is derived from an EMBL/GenBank/DDBJ whole genome shotgun (WGS) entry which is preliminary data.</text>
</comment>
<evidence type="ECO:0000313" key="2">
    <source>
        <dbReference type="Proteomes" id="UP000033636"/>
    </source>
</evidence>
<evidence type="ECO:0000313" key="1">
    <source>
        <dbReference type="EMBL" id="MFB6490942.1"/>
    </source>
</evidence>
<organism evidence="1 2">
    <name type="scientific">Thermoproteus sp. AZ2</name>
    <dbReference type="NCBI Taxonomy" id="1609232"/>
    <lineage>
        <taxon>Archaea</taxon>
        <taxon>Thermoproteota</taxon>
        <taxon>Thermoprotei</taxon>
        <taxon>Thermoproteales</taxon>
        <taxon>Thermoproteaceae</taxon>
        <taxon>Thermoproteus</taxon>
    </lineage>
</organism>
<reference evidence="1" key="1">
    <citation type="submission" date="2024-07" db="EMBL/GenBank/DDBJ databases">
        <title>Metagenome and Metagenome-Assembled Genomes of Archaea from a hot spring from the geothermal field of Los Azufres, Mexico.</title>
        <authorList>
            <person name="Marin-Paredes R."/>
            <person name="Martinez-Romero E."/>
            <person name="Servin-Garciduenas L.E."/>
        </authorList>
    </citation>
    <scope>NUCLEOTIDE SEQUENCE</scope>
</reference>
<name>A0ACC6V1Y4_9CREN</name>
<sequence>MLDPLPALAAALIWAYASVSYGDWVKALGVARLNTLRVVYTSIALLAPALLLGLNRAALYAALSGVLSLALGDSLYLKSIKTAGVSIAAPASYSYILMEQFVAVALGEPLRPTYLVSSLIIVAGIYVLSRGEGEGRLLGVLYALGAAASWAGGYAAIKVAGAGGLNPISTAFVRALTALAALSWSARGLGVGEAMRRTWRTPLPIIAVLDLGVGAALFAYSAVAIGVSLTVIITGVEPLAAQIMARAMGKERPGLREYVAAVLILTAIIISLI</sequence>
<gene>
    <name evidence="1" type="ORF">TU35_006840</name>
</gene>